<dbReference type="GO" id="GO:0050660">
    <property type="term" value="F:flavin adenine dinucleotide binding"/>
    <property type="evidence" value="ECO:0007669"/>
    <property type="project" value="TreeGrafter"/>
</dbReference>
<evidence type="ECO:0000256" key="1">
    <source>
        <dbReference type="ARBA" id="ARBA00001974"/>
    </source>
</evidence>
<dbReference type="InterPro" id="IPR017927">
    <property type="entry name" value="FAD-bd_FR_type"/>
</dbReference>
<dbReference type="Gene3D" id="3.40.50.80">
    <property type="entry name" value="Nucleotide-binding domain of ferredoxin-NADP reductase (FNR) module"/>
    <property type="match status" value="1"/>
</dbReference>
<dbReference type="AlphaFoldDB" id="A0A645FBI8"/>
<keyword evidence="8" id="KW-0411">Iron-sulfur</keyword>
<keyword evidence="9" id="KW-0472">Membrane</keyword>
<evidence type="ECO:0000313" key="11">
    <source>
        <dbReference type="EMBL" id="MPN11290.1"/>
    </source>
</evidence>
<dbReference type="PROSITE" id="PS51384">
    <property type="entry name" value="FAD_FR"/>
    <property type="match status" value="1"/>
</dbReference>
<keyword evidence="5" id="KW-0274">FAD</keyword>
<dbReference type="InterPro" id="IPR050415">
    <property type="entry name" value="MRET"/>
</dbReference>
<evidence type="ECO:0000256" key="8">
    <source>
        <dbReference type="ARBA" id="ARBA00023014"/>
    </source>
</evidence>
<evidence type="ECO:0000256" key="5">
    <source>
        <dbReference type="ARBA" id="ARBA00022827"/>
    </source>
</evidence>
<dbReference type="Pfam" id="PF08022">
    <property type="entry name" value="FAD_binding_8"/>
    <property type="match status" value="1"/>
</dbReference>
<evidence type="ECO:0000256" key="6">
    <source>
        <dbReference type="ARBA" id="ARBA00023002"/>
    </source>
</evidence>
<evidence type="ECO:0000256" key="4">
    <source>
        <dbReference type="ARBA" id="ARBA00022723"/>
    </source>
</evidence>
<accession>A0A645FBI8</accession>
<dbReference type="InterPro" id="IPR039261">
    <property type="entry name" value="FNR_nucleotide-bd"/>
</dbReference>
<dbReference type="PROSITE" id="PS51257">
    <property type="entry name" value="PROKAR_LIPOPROTEIN"/>
    <property type="match status" value="1"/>
</dbReference>
<feature type="domain" description="FAD-binding FR-type" evidence="10">
    <location>
        <begin position="36"/>
        <end position="145"/>
    </location>
</feature>
<dbReference type="PANTHER" id="PTHR47354:SF8">
    <property type="entry name" value="1,2-PHENYLACETYL-COA EPOXIDASE, SUBUNIT E"/>
    <property type="match status" value="1"/>
</dbReference>
<dbReference type="SUPFAM" id="SSF63380">
    <property type="entry name" value="Riboflavin synthase domain-like"/>
    <property type="match status" value="1"/>
</dbReference>
<evidence type="ECO:0000256" key="9">
    <source>
        <dbReference type="SAM" id="Phobius"/>
    </source>
</evidence>
<keyword evidence="2" id="KW-0285">Flavoprotein</keyword>
<name>A0A645FBI8_9ZZZZ</name>
<gene>
    <name evidence="11" type="primary">pyrK_43</name>
    <name evidence="11" type="ORF">SDC9_158591</name>
</gene>
<sequence>MPARFWGEPLGAMFVVFGVAGSIAACISLLGRVGRPRRHVARVESVRLLGEPRNDAPLELVCAMSAEWKGHRPGQFVYAAFDAWEGAHPFTIASAPEALGKTGNGEPLLRLVIKPLGDFTDTLAGRLHAGQSVTIEGPYGRFDAKGSARRQQVWVAAGVGITPFLALLEARQPSAQTSAHALGKRQGAEVEMHYCTRNAASDALLERVQQLCAQAQPPVHLTVHDEASGHLFTPQALAVDRKRPSDIWFCGPRGLGAVLRSACRSIGRGRWHLHHELFSMR</sequence>
<evidence type="ECO:0000256" key="2">
    <source>
        <dbReference type="ARBA" id="ARBA00022630"/>
    </source>
</evidence>
<dbReference type="GO" id="GO:0051537">
    <property type="term" value="F:2 iron, 2 sulfur cluster binding"/>
    <property type="evidence" value="ECO:0007669"/>
    <property type="project" value="UniProtKB-KW"/>
</dbReference>
<evidence type="ECO:0000256" key="3">
    <source>
        <dbReference type="ARBA" id="ARBA00022714"/>
    </source>
</evidence>
<dbReference type="GO" id="GO:0016491">
    <property type="term" value="F:oxidoreductase activity"/>
    <property type="evidence" value="ECO:0007669"/>
    <property type="project" value="UniProtKB-KW"/>
</dbReference>
<dbReference type="PANTHER" id="PTHR47354">
    <property type="entry name" value="NADH OXIDOREDUCTASE HCR"/>
    <property type="match status" value="1"/>
</dbReference>
<protein>
    <submittedName>
        <fullName evidence="11">Dihydroorotate dehydrogenase B (NAD(+)), electron transfer subunit</fullName>
    </submittedName>
</protein>
<evidence type="ECO:0000259" key="10">
    <source>
        <dbReference type="PROSITE" id="PS51384"/>
    </source>
</evidence>
<keyword evidence="4" id="KW-0479">Metal-binding</keyword>
<dbReference type="GO" id="GO:0046872">
    <property type="term" value="F:metal ion binding"/>
    <property type="evidence" value="ECO:0007669"/>
    <property type="project" value="UniProtKB-KW"/>
</dbReference>
<dbReference type="Gene3D" id="2.40.30.10">
    <property type="entry name" value="Translation factors"/>
    <property type="match status" value="1"/>
</dbReference>
<evidence type="ECO:0000256" key="7">
    <source>
        <dbReference type="ARBA" id="ARBA00023004"/>
    </source>
</evidence>
<keyword evidence="7" id="KW-0408">Iron</keyword>
<proteinExistence type="predicted"/>
<keyword evidence="6" id="KW-0560">Oxidoreductase</keyword>
<dbReference type="SUPFAM" id="SSF52343">
    <property type="entry name" value="Ferredoxin reductase-like, C-terminal NADP-linked domain"/>
    <property type="match status" value="1"/>
</dbReference>
<keyword evidence="9" id="KW-1133">Transmembrane helix</keyword>
<dbReference type="InterPro" id="IPR013112">
    <property type="entry name" value="FAD-bd_8"/>
</dbReference>
<dbReference type="CDD" id="cd06198">
    <property type="entry name" value="FNR_like_3"/>
    <property type="match status" value="1"/>
</dbReference>
<keyword evidence="3" id="KW-0001">2Fe-2S</keyword>
<dbReference type="EMBL" id="VSSQ01057490">
    <property type="protein sequence ID" value="MPN11290.1"/>
    <property type="molecule type" value="Genomic_DNA"/>
</dbReference>
<dbReference type="InterPro" id="IPR017938">
    <property type="entry name" value="Riboflavin_synthase-like_b-brl"/>
</dbReference>
<keyword evidence="9" id="KW-0812">Transmembrane</keyword>
<comment type="caution">
    <text evidence="11">The sequence shown here is derived from an EMBL/GenBank/DDBJ whole genome shotgun (WGS) entry which is preliminary data.</text>
</comment>
<reference evidence="11" key="1">
    <citation type="submission" date="2019-08" db="EMBL/GenBank/DDBJ databases">
        <authorList>
            <person name="Kucharzyk K."/>
            <person name="Murdoch R.W."/>
            <person name="Higgins S."/>
            <person name="Loffler F."/>
        </authorList>
    </citation>
    <scope>NUCLEOTIDE SEQUENCE</scope>
</reference>
<organism evidence="11">
    <name type="scientific">bioreactor metagenome</name>
    <dbReference type="NCBI Taxonomy" id="1076179"/>
    <lineage>
        <taxon>unclassified sequences</taxon>
        <taxon>metagenomes</taxon>
        <taxon>ecological metagenomes</taxon>
    </lineage>
</organism>
<feature type="transmembrane region" description="Helical" evidence="9">
    <location>
        <begin position="12"/>
        <end position="30"/>
    </location>
</feature>
<comment type="cofactor">
    <cofactor evidence="1">
        <name>FAD</name>
        <dbReference type="ChEBI" id="CHEBI:57692"/>
    </cofactor>
</comment>